<evidence type="ECO:0000256" key="4">
    <source>
        <dbReference type="PROSITE-ProRule" id="PRU00024"/>
    </source>
</evidence>
<dbReference type="AlphaFoldDB" id="A0AAD7LTB2"/>
<dbReference type="EMBL" id="JARAOO010000007">
    <property type="protein sequence ID" value="KAJ7962680.1"/>
    <property type="molecule type" value="Genomic_DNA"/>
</dbReference>
<dbReference type="Pfam" id="PF00643">
    <property type="entry name" value="zf-B_box"/>
    <property type="match status" value="1"/>
</dbReference>
<dbReference type="Proteomes" id="UP001163823">
    <property type="component" value="Chromosome 7"/>
</dbReference>
<dbReference type="InterPro" id="IPR049808">
    <property type="entry name" value="CONSTANS-like_Bbox1"/>
</dbReference>
<keyword evidence="1" id="KW-0479">Metal-binding</keyword>
<dbReference type="SMART" id="SM00336">
    <property type="entry name" value="BBOX"/>
    <property type="match status" value="1"/>
</dbReference>
<organism evidence="6 7">
    <name type="scientific">Quillaja saponaria</name>
    <name type="common">Soap bark tree</name>
    <dbReference type="NCBI Taxonomy" id="32244"/>
    <lineage>
        <taxon>Eukaryota</taxon>
        <taxon>Viridiplantae</taxon>
        <taxon>Streptophyta</taxon>
        <taxon>Embryophyta</taxon>
        <taxon>Tracheophyta</taxon>
        <taxon>Spermatophyta</taxon>
        <taxon>Magnoliopsida</taxon>
        <taxon>eudicotyledons</taxon>
        <taxon>Gunneridae</taxon>
        <taxon>Pentapetalae</taxon>
        <taxon>rosids</taxon>
        <taxon>fabids</taxon>
        <taxon>Fabales</taxon>
        <taxon>Quillajaceae</taxon>
        <taxon>Quillaja</taxon>
    </lineage>
</organism>
<evidence type="ECO:0000256" key="1">
    <source>
        <dbReference type="ARBA" id="ARBA00022723"/>
    </source>
</evidence>
<evidence type="ECO:0000259" key="5">
    <source>
        <dbReference type="PROSITE" id="PS50119"/>
    </source>
</evidence>
<evidence type="ECO:0000256" key="2">
    <source>
        <dbReference type="ARBA" id="ARBA00022771"/>
    </source>
</evidence>
<dbReference type="PROSITE" id="PS50119">
    <property type="entry name" value="ZF_BBOX"/>
    <property type="match status" value="1"/>
</dbReference>
<evidence type="ECO:0000256" key="3">
    <source>
        <dbReference type="ARBA" id="ARBA00022833"/>
    </source>
</evidence>
<name>A0AAD7LTB2_QUISA</name>
<feature type="domain" description="B box-type" evidence="5">
    <location>
        <begin position="1"/>
        <end position="47"/>
    </location>
</feature>
<dbReference type="InterPro" id="IPR000315">
    <property type="entry name" value="Znf_B-box"/>
</dbReference>
<keyword evidence="7" id="KW-1185">Reference proteome</keyword>
<evidence type="ECO:0000313" key="7">
    <source>
        <dbReference type="Proteomes" id="UP001163823"/>
    </source>
</evidence>
<proteinExistence type="predicted"/>
<keyword evidence="3" id="KW-0862">Zinc</keyword>
<protein>
    <submittedName>
        <fullName evidence="6">B-box zinc finger protein</fullName>
    </submittedName>
</protein>
<gene>
    <name evidence="6" type="ORF">O6P43_017873</name>
</gene>
<accession>A0AAD7LTB2</accession>
<dbReference type="GO" id="GO:0008270">
    <property type="term" value="F:zinc ion binding"/>
    <property type="evidence" value="ECO:0007669"/>
    <property type="project" value="UniProtKB-KW"/>
</dbReference>
<dbReference type="PANTHER" id="PTHR31717:SF81">
    <property type="entry name" value="B-BOX ZINC FINGER PROTEIN 32-LIKE"/>
    <property type="match status" value="1"/>
</dbReference>
<dbReference type="CDD" id="cd19821">
    <property type="entry name" value="Bbox1_BBX-like"/>
    <property type="match status" value="1"/>
</dbReference>
<keyword evidence="2 4" id="KW-0863">Zinc-finger</keyword>
<sequence>MKAGICELCKGEASVYCASDSAFLCWNCDSVVHQANFLVARHIRLTLYSNCKGFSGNQISGAGVGNLKPFCRSCLTENYSPEIYSVSSCSSSACVSSTESCSTDPNKSRLDDHRKKTEKIVSSSSITELAGQKLKTPVIFDGQVTSEKKRKEERQLKSTSHADNKAAEILMNWSRGLGLNGHLISPLALRALNFCLGKLTVFSFRVVLAVSFWFGLRFCKDVSKSTNRNLKRLEEVSGVPAKVFLAAEAKLVRELRLWRPRCEMEEGWAESECSV</sequence>
<dbReference type="KEGG" id="qsa:O6P43_017873"/>
<evidence type="ECO:0000313" key="6">
    <source>
        <dbReference type="EMBL" id="KAJ7962680.1"/>
    </source>
</evidence>
<comment type="caution">
    <text evidence="6">The sequence shown here is derived from an EMBL/GenBank/DDBJ whole genome shotgun (WGS) entry which is preliminary data.</text>
</comment>
<dbReference type="PANTHER" id="PTHR31717">
    <property type="entry name" value="ZINC FINGER PROTEIN CONSTANS-LIKE 10"/>
    <property type="match status" value="1"/>
</dbReference>
<reference evidence="6" key="1">
    <citation type="journal article" date="2023" name="Science">
        <title>Elucidation of the pathway for biosynthesis of saponin adjuvants from the soapbark tree.</title>
        <authorList>
            <person name="Reed J."/>
            <person name="Orme A."/>
            <person name="El-Demerdash A."/>
            <person name="Owen C."/>
            <person name="Martin L.B.B."/>
            <person name="Misra R.C."/>
            <person name="Kikuchi S."/>
            <person name="Rejzek M."/>
            <person name="Martin A.C."/>
            <person name="Harkess A."/>
            <person name="Leebens-Mack J."/>
            <person name="Louveau T."/>
            <person name="Stephenson M.J."/>
            <person name="Osbourn A."/>
        </authorList>
    </citation>
    <scope>NUCLEOTIDE SEQUENCE</scope>
    <source>
        <strain evidence="6">S10</strain>
    </source>
</reference>